<evidence type="ECO:0000313" key="8">
    <source>
        <dbReference type="Proteomes" id="UP000290288"/>
    </source>
</evidence>
<dbReference type="InterPro" id="IPR011026">
    <property type="entry name" value="WAS_C"/>
</dbReference>
<dbReference type="AlphaFoldDB" id="A0A4Q2D3D1"/>
<dbReference type="InterPro" id="IPR036936">
    <property type="entry name" value="CRIB_dom_sf"/>
</dbReference>
<comment type="caution">
    <text evidence="7">The sequence shown here is derived from an EMBL/GenBank/DDBJ whole genome shotgun (WGS) entry which is preliminary data.</text>
</comment>
<organism evidence="7 8">
    <name type="scientific">Candolleomyces aberdarensis</name>
    <dbReference type="NCBI Taxonomy" id="2316362"/>
    <lineage>
        <taxon>Eukaryota</taxon>
        <taxon>Fungi</taxon>
        <taxon>Dikarya</taxon>
        <taxon>Basidiomycota</taxon>
        <taxon>Agaricomycotina</taxon>
        <taxon>Agaricomycetes</taxon>
        <taxon>Agaricomycetidae</taxon>
        <taxon>Agaricales</taxon>
        <taxon>Agaricineae</taxon>
        <taxon>Psathyrellaceae</taxon>
        <taxon>Candolleomyces</taxon>
    </lineage>
</organism>
<proteinExistence type="predicted"/>
<reference evidence="7 8" key="1">
    <citation type="submission" date="2019-01" db="EMBL/GenBank/DDBJ databases">
        <title>Draft genome sequence of Psathyrella aberdarensis IHI B618.</title>
        <authorList>
            <person name="Buettner E."/>
            <person name="Kellner H."/>
        </authorList>
    </citation>
    <scope>NUCLEOTIDE SEQUENCE [LARGE SCALE GENOMIC DNA]</scope>
    <source>
        <strain evidence="7 8">IHI B618</strain>
    </source>
</reference>
<evidence type="ECO:0000256" key="2">
    <source>
        <dbReference type="ARBA" id="ARBA00022490"/>
    </source>
</evidence>
<dbReference type="InterPro" id="IPR033927">
    <property type="entry name" value="WASPfam_EVH1"/>
</dbReference>
<sequence>MPSQSTLNEEEKAKVKKAIPKDLNKIFYATLARIYYAYPDPNKWAYSGLQGGLAFALNPQGVPFFKMVDLEGTRGVIWEHEIYQDLEYNPDRAFFHSFAGDECYIGFVFASEVEARDFWKKVNSKKDGKKPKPKAEKKRSKPAKGGKIDKSMISGPKQGSFIHVAHMGYDADAGFTSRGVDPSWSAFLTKLESQGVGKEVIEREMEFIKAYVKNEQQQTQPKKPPPPPASRDTFSAS</sequence>
<protein>
    <recommendedName>
        <fullName evidence="6">WH1 domain-containing protein</fullName>
    </recommendedName>
</protein>
<dbReference type="PROSITE" id="PS50229">
    <property type="entry name" value="WH1"/>
    <property type="match status" value="1"/>
</dbReference>
<keyword evidence="2" id="KW-0963">Cytoplasm</keyword>
<keyword evidence="8" id="KW-1185">Reference proteome</keyword>
<dbReference type="GO" id="GO:0007015">
    <property type="term" value="P:actin filament organization"/>
    <property type="evidence" value="ECO:0007669"/>
    <property type="project" value="InterPro"/>
</dbReference>
<name>A0A4Q2D3D1_9AGAR</name>
<evidence type="ECO:0000256" key="3">
    <source>
        <dbReference type="ARBA" id="ARBA00022553"/>
    </source>
</evidence>
<dbReference type="Gene3D" id="2.30.29.30">
    <property type="entry name" value="Pleckstrin-homology domain (PH domain)/Phosphotyrosine-binding domain (PTB)"/>
    <property type="match status" value="1"/>
</dbReference>
<dbReference type="SUPFAM" id="SSF50729">
    <property type="entry name" value="PH domain-like"/>
    <property type="match status" value="1"/>
</dbReference>
<dbReference type="SUPFAM" id="SSF47912">
    <property type="entry name" value="Wiscott-Aldrich syndrome protein, WASP, C-terminal domain"/>
    <property type="match status" value="1"/>
</dbReference>
<accession>A0A4Q2D3D1</accession>
<dbReference type="OrthoDB" id="8963340at2759"/>
<dbReference type="InterPro" id="IPR000697">
    <property type="entry name" value="WH1/EVH1_dom"/>
</dbReference>
<dbReference type="GO" id="GO:0005856">
    <property type="term" value="C:cytoskeleton"/>
    <property type="evidence" value="ECO:0007669"/>
    <property type="project" value="UniProtKB-SubCell"/>
</dbReference>
<dbReference type="EMBL" id="SDEE01001093">
    <property type="protein sequence ID" value="RXW12864.1"/>
    <property type="molecule type" value="Genomic_DNA"/>
</dbReference>
<dbReference type="SMART" id="SM00461">
    <property type="entry name" value="WH1"/>
    <property type="match status" value="1"/>
</dbReference>
<dbReference type="Pfam" id="PF00786">
    <property type="entry name" value="PBD"/>
    <property type="match status" value="1"/>
</dbReference>
<evidence type="ECO:0000256" key="1">
    <source>
        <dbReference type="ARBA" id="ARBA00004245"/>
    </source>
</evidence>
<dbReference type="STRING" id="2316362.A0A4Q2D3D1"/>
<dbReference type="Pfam" id="PF00568">
    <property type="entry name" value="WH1"/>
    <property type="match status" value="1"/>
</dbReference>
<evidence type="ECO:0000256" key="5">
    <source>
        <dbReference type="SAM" id="MobiDB-lite"/>
    </source>
</evidence>
<gene>
    <name evidence="7" type="ORF">EST38_g12991</name>
</gene>
<dbReference type="Proteomes" id="UP000290288">
    <property type="component" value="Unassembled WGS sequence"/>
</dbReference>
<evidence type="ECO:0000259" key="6">
    <source>
        <dbReference type="PROSITE" id="PS50229"/>
    </source>
</evidence>
<dbReference type="InterPro" id="IPR011993">
    <property type="entry name" value="PH-like_dom_sf"/>
</dbReference>
<evidence type="ECO:0000256" key="4">
    <source>
        <dbReference type="ARBA" id="ARBA00023212"/>
    </source>
</evidence>
<comment type="subcellular location">
    <subcellularLocation>
        <location evidence="1">Cytoplasm</location>
        <location evidence="1">Cytoskeleton</location>
    </subcellularLocation>
</comment>
<keyword evidence="4" id="KW-0206">Cytoskeleton</keyword>
<dbReference type="InterPro" id="IPR000095">
    <property type="entry name" value="CRIB_dom"/>
</dbReference>
<feature type="region of interest" description="Disordered" evidence="5">
    <location>
        <begin position="124"/>
        <end position="155"/>
    </location>
</feature>
<feature type="compositionally biased region" description="Basic residues" evidence="5">
    <location>
        <begin position="127"/>
        <end position="144"/>
    </location>
</feature>
<dbReference type="Gene3D" id="3.90.810.10">
    <property type="entry name" value="CRIB domain"/>
    <property type="match status" value="1"/>
</dbReference>
<keyword evidence="3" id="KW-0597">Phosphoprotein</keyword>
<dbReference type="CDD" id="cd01205">
    <property type="entry name" value="EVH1_WASP-like"/>
    <property type="match status" value="1"/>
</dbReference>
<evidence type="ECO:0000313" key="7">
    <source>
        <dbReference type="EMBL" id="RXW12864.1"/>
    </source>
</evidence>
<feature type="domain" description="WH1" evidence="6">
    <location>
        <begin position="19"/>
        <end position="129"/>
    </location>
</feature>
<feature type="region of interest" description="Disordered" evidence="5">
    <location>
        <begin position="211"/>
        <end position="237"/>
    </location>
</feature>